<feature type="domain" description="C2H2-type" evidence="10">
    <location>
        <begin position="319"/>
        <end position="349"/>
    </location>
</feature>
<feature type="domain" description="C2H2-type" evidence="10">
    <location>
        <begin position="378"/>
        <end position="405"/>
    </location>
</feature>
<dbReference type="Pfam" id="PF00096">
    <property type="entry name" value="zf-C2H2"/>
    <property type="match status" value="3"/>
</dbReference>
<keyword evidence="2" id="KW-0479">Metal-binding</keyword>
<name>A0A8C4TJA2_ERPCA</name>
<keyword evidence="3" id="KW-0677">Repeat</keyword>
<dbReference type="GO" id="GO:0005634">
    <property type="term" value="C:nucleus"/>
    <property type="evidence" value="ECO:0007669"/>
    <property type="project" value="UniProtKB-SubCell"/>
</dbReference>
<protein>
    <recommendedName>
        <fullName evidence="10">C2H2-type domain-containing protein</fullName>
    </recommendedName>
</protein>
<evidence type="ECO:0000256" key="2">
    <source>
        <dbReference type="ARBA" id="ARBA00022723"/>
    </source>
</evidence>
<feature type="domain" description="C2H2-type" evidence="10">
    <location>
        <begin position="350"/>
        <end position="377"/>
    </location>
</feature>
<comment type="subcellular location">
    <subcellularLocation>
        <location evidence="1">Nucleus</location>
    </subcellularLocation>
</comment>
<evidence type="ECO:0000256" key="1">
    <source>
        <dbReference type="ARBA" id="ARBA00004123"/>
    </source>
</evidence>
<evidence type="ECO:0000256" key="9">
    <source>
        <dbReference type="PROSITE-ProRule" id="PRU00042"/>
    </source>
</evidence>
<evidence type="ECO:0000256" key="3">
    <source>
        <dbReference type="ARBA" id="ARBA00022737"/>
    </source>
</evidence>
<dbReference type="InterPro" id="IPR013087">
    <property type="entry name" value="Znf_C2H2_type"/>
</dbReference>
<dbReference type="InterPro" id="IPR050636">
    <property type="entry name" value="C2H2-ZF_domain-containing"/>
</dbReference>
<evidence type="ECO:0000313" key="12">
    <source>
        <dbReference type="Proteomes" id="UP000694620"/>
    </source>
</evidence>
<reference evidence="11" key="2">
    <citation type="submission" date="2025-08" db="UniProtKB">
        <authorList>
            <consortium name="Ensembl"/>
        </authorList>
    </citation>
    <scope>IDENTIFICATION</scope>
</reference>
<keyword evidence="5" id="KW-0862">Zinc</keyword>
<reference evidence="11" key="3">
    <citation type="submission" date="2025-09" db="UniProtKB">
        <authorList>
            <consortium name="Ensembl"/>
        </authorList>
    </citation>
    <scope>IDENTIFICATION</scope>
</reference>
<sequence>DSNTAWLPCICSIHFVNFQCKVVLQMEISIQCAQGSCPFSLDLLKTEAATVHRTEDGVVLKCEEEATENISCDIKQEDSKSELVLDGDMGKESINTKVKAFISVKEETSEVEVSPPVKKQRLTVDFIDEDKATILKSKESGFGSEQSEEESKDFLPMHSVPTQQSLVANVELHVSDKNLEQLNKLNNCKSYQEPDSTEHLSPGADFTEAVRSASFIREQQGIHAEETPNISTADGKIFGNSEKFSCSSDIRQRRQIHKGEKTNCCTKYRRCLIRGSGLRWHRSVHLSVKPHQCSQCAKTFKWNCKPRWRCSNCSGERPYQCRECERTVSRAELLKMHQRTPTGGTGERPYQCRECERTVSRAEHLKMHQRTPTGGTLYKCTKCGKSCRRRACLKLHLRRHTGQKTYKCTACGKNLHLSY</sequence>
<accession>A0A8C4TJA2</accession>
<evidence type="ECO:0000256" key="4">
    <source>
        <dbReference type="ARBA" id="ARBA00022771"/>
    </source>
</evidence>
<dbReference type="SUPFAM" id="SSF57667">
    <property type="entry name" value="beta-beta-alpha zinc fingers"/>
    <property type="match status" value="3"/>
</dbReference>
<dbReference type="Proteomes" id="UP000694620">
    <property type="component" value="Chromosome 12"/>
</dbReference>
<reference evidence="11" key="1">
    <citation type="submission" date="2021-06" db="EMBL/GenBank/DDBJ databases">
        <authorList>
            <consortium name="Wellcome Sanger Institute Data Sharing"/>
        </authorList>
    </citation>
    <scope>NUCLEOTIDE SEQUENCE [LARGE SCALE GENOMIC DNA]</scope>
</reference>
<evidence type="ECO:0000313" key="11">
    <source>
        <dbReference type="Ensembl" id="ENSECRP00000033499.1"/>
    </source>
</evidence>
<evidence type="ECO:0000256" key="7">
    <source>
        <dbReference type="ARBA" id="ARBA00023163"/>
    </source>
</evidence>
<dbReference type="AlphaFoldDB" id="A0A8C4TJA2"/>
<dbReference type="SMART" id="SM00355">
    <property type="entry name" value="ZnF_C2H2"/>
    <property type="match status" value="3"/>
</dbReference>
<dbReference type="InterPro" id="IPR036236">
    <property type="entry name" value="Znf_C2H2_sf"/>
</dbReference>
<dbReference type="GeneTree" id="ENSGT01150000286939"/>
<keyword evidence="12" id="KW-1185">Reference proteome</keyword>
<dbReference type="Ensembl" id="ENSECRT00000034227.1">
    <property type="protein sequence ID" value="ENSECRP00000033499.1"/>
    <property type="gene ID" value="ENSECRG00000022668.1"/>
</dbReference>
<dbReference type="FunFam" id="3.30.160.60:FF:000100">
    <property type="entry name" value="Zinc finger 45-like"/>
    <property type="match status" value="1"/>
</dbReference>
<keyword evidence="4 9" id="KW-0863">Zinc-finger</keyword>
<dbReference type="FunFam" id="3.30.160.60:FF:000446">
    <property type="entry name" value="Zinc finger protein"/>
    <property type="match status" value="2"/>
</dbReference>
<evidence type="ECO:0000256" key="8">
    <source>
        <dbReference type="ARBA" id="ARBA00023242"/>
    </source>
</evidence>
<proteinExistence type="predicted"/>
<organism evidence="11 12">
    <name type="scientific">Erpetoichthys calabaricus</name>
    <name type="common">Rope fish</name>
    <name type="synonym">Calamoichthys calabaricus</name>
    <dbReference type="NCBI Taxonomy" id="27687"/>
    <lineage>
        <taxon>Eukaryota</taxon>
        <taxon>Metazoa</taxon>
        <taxon>Chordata</taxon>
        <taxon>Craniata</taxon>
        <taxon>Vertebrata</taxon>
        <taxon>Euteleostomi</taxon>
        <taxon>Actinopterygii</taxon>
        <taxon>Polypteriformes</taxon>
        <taxon>Polypteridae</taxon>
        <taxon>Erpetoichthys</taxon>
    </lineage>
</organism>
<dbReference type="Gene3D" id="3.30.160.60">
    <property type="entry name" value="Classic Zinc Finger"/>
    <property type="match status" value="4"/>
</dbReference>
<evidence type="ECO:0000256" key="6">
    <source>
        <dbReference type="ARBA" id="ARBA00023015"/>
    </source>
</evidence>
<keyword evidence="7" id="KW-0804">Transcription</keyword>
<dbReference type="PROSITE" id="PS50157">
    <property type="entry name" value="ZINC_FINGER_C2H2_2"/>
    <property type="match status" value="3"/>
</dbReference>
<dbReference type="PANTHER" id="PTHR47772:SF13">
    <property type="entry name" value="GASTRULA ZINC FINGER PROTEIN XLCGF49.1-LIKE-RELATED"/>
    <property type="match status" value="1"/>
</dbReference>
<evidence type="ECO:0000256" key="5">
    <source>
        <dbReference type="ARBA" id="ARBA00022833"/>
    </source>
</evidence>
<keyword evidence="8" id="KW-0539">Nucleus</keyword>
<keyword evidence="6" id="KW-0805">Transcription regulation</keyword>
<evidence type="ECO:0000259" key="10">
    <source>
        <dbReference type="PROSITE" id="PS50157"/>
    </source>
</evidence>
<dbReference type="PANTHER" id="PTHR47772">
    <property type="entry name" value="ZINC FINGER PROTEIN 200"/>
    <property type="match status" value="1"/>
</dbReference>
<dbReference type="GO" id="GO:0008270">
    <property type="term" value="F:zinc ion binding"/>
    <property type="evidence" value="ECO:0007669"/>
    <property type="project" value="UniProtKB-KW"/>
</dbReference>
<dbReference type="PROSITE" id="PS00028">
    <property type="entry name" value="ZINC_FINGER_C2H2_1"/>
    <property type="match status" value="1"/>
</dbReference>